<evidence type="ECO:0000313" key="2">
    <source>
        <dbReference type="EMBL" id="CAH3193596.1"/>
    </source>
</evidence>
<dbReference type="Proteomes" id="UP001159427">
    <property type="component" value="Unassembled WGS sequence"/>
</dbReference>
<evidence type="ECO:0008006" key="4">
    <source>
        <dbReference type="Google" id="ProtNLM"/>
    </source>
</evidence>
<keyword evidence="3" id="KW-1185">Reference proteome</keyword>
<name>A0ABN8SSI0_9CNID</name>
<feature type="chain" id="PRO_5047122159" description="VWFD domain-containing protein" evidence="1">
    <location>
        <begin position="20"/>
        <end position="278"/>
    </location>
</feature>
<feature type="signal peptide" evidence="1">
    <location>
        <begin position="1"/>
        <end position="19"/>
    </location>
</feature>
<proteinExistence type="predicted"/>
<dbReference type="EMBL" id="CALNXI010003535">
    <property type="protein sequence ID" value="CAH3193596.1"/>
    <property type="molecule type" value="Genomic_DNA"/>
</dbReference>
<evidence type="ECO:0000313" key="3">
    <source>
        <dbReference type="Proteomes" id="UP001159427"/>
    </source>
</evidence>
<keyword evidence="1" id="KW-0732">Signal</keyword>
<accession>A0ABN8SSI0</accession>
<evidence type="ECO:0000256" key="1">
    <source>
        <dbReference type="SAM" id="SignalP"/>
    </source>
</evidence>
<sequence>MNLLGIVALSILAVGDANGDWEAGLKAEDLAIRRWRKGMRNSCVRLNEGAKCIKIGKPCPPGTEGCCDKFSCWKRNTRCCCLKPETTANPTTVPTTAEPTLEPTTVLRSDCHVVYDFEDQDLSTWNLTGDAFNNQPTYGDNPHAREEGRHSNHQGDYWIGTFENRPGPNYPAGGMQGEGPQGTMTSPSFLLYAKYLKFLIGGGCVEVYTPVHAQLLIDGRVVLEETPKSCVDKMTEKTWNIATYLGKNAQFRLIDKSSAFWGHINFDNLRQCQRMLIG</sequence>
<comment type="caution">
    <text evidence="2">The sequence shown here is derived from an EMBL/GenBank/DDBJ whole genome shotgun (WGS) entry which is preliminary data.</text>
</comment>
<gene>
    <name evidence="2" type="ORF">PEVE_00026160</name>
</gene>
<reference evidence="2 3" key="1">
    <citation type="submission" date="2022-05" db="EMBL/GenBank/DDBJ databases">
        <authorList>
            <consortium name="Genoscope - CEA"/>
            <person name="William W."/>
        </authorList>
    </citation>
    <scope>NUCLEOTIDE SEQUENCE [LARGE SCALE GENOMIC DNA]</scope>
</reference>
<organism evidence="2 3">
    <name type="scientific">Porites evermanni</name>
    <dbReference type="NCBI Taxonomy" id="104178"/>
    <lineage>
        <taxon>Eukaryota</taxon>
        <taxon>Metazoa</taxon>
        <taxon>Cnidaria</taxon>
        <taxon>Anthozoa</taxon>
        <taxon>Hexacorallia</taxon>
        <taxon>Scleractinia</taxon>
        <taxon>Fungiina</taxon>
        <taxon>Poritidae</taxon>
        <taxon>Porites</taxon>
    </lineage>
</organism>
<protein>
    <recommendedName>
        <fullName evidence="4">VWFD domain-containing protein</fullName>
    </recommendedName>
</protein>